<dbReference type="SMART" id="SM00215">
    <property type="entry name" value="VWC_out"/>
    <property type="match status" value="3"/>
</dbReference>
<feature type="domain" description="VWFC" evidence="1">
    <location>
        <begin position="102"/>
        <end position="162"/>
    </location>
</feature>
<dbReference type="Proteomes" id="UP000694551">
    <property type="component" value="Unplaced"/>
</dbReference>
<feature type="domain" description="VWFC" evidence="1">
    <location>
        <begin position="166"/>
        <end position="226"/>
    </location>
</feature>
<name>A0A8D0FTF9_STROC</name>
<dbReference type="Ensembl" id="ENSSOCT00000021052.1">
    <property type="protein sequence ID" value="ENSSOCP00000020538.1"/>
    <property type="gene ID" value="ENSSOCG00000015331.1"/>
</dbReference>
<dbReference type="PANTHER" id="PTHR46439">
    <property type="entry name" value="CYSTEINE-RICH MOTOR NEURON 1 PROTEIN"/>
    <property type="match status" value="1"/>
</dbReference>
<dbReference type="InterPro" id="IPR001007">
    <property type="entry name" value="VWF_dom"/>
</dbReference>
<dbReference type="PANTHER" id="PTHR46439:SF1">
    <property type="entry name" value="CYSTEINE-RICH MOTOR NEURON 1 PROTEIN"/>
    <property type="match status" value="1"/>
</dbReference>
<dbReference type="PROSITE" id="PS01208">
    <property type="entry name" value="VWFC_1"/>
    <property type="match status" value="4"/>
</dbReference>
<reference evidence="2" key="2">
    <citation type="submission" date="2025-09" db="UniProtKB">
        <authorList>
            <consortium name="Ensembl"/>
        </authorList>
    </citation>
    <scope>IDENTIFICATION</scope>
</reference>
<feature type="domain" description="VWFC" evidence="1">
    <location>
        <begin position="228"/>
        <end position="288"/>
    </location>
</feature>
<evidence type="ECO:0000259" key="1">
    <source>
        <dbReference type="PROSITE" id="PS50184"/>
    </source>
</evidence>
<keyword evidence="3" id="KW-1185">Reference proteome</keyword>
<evidence type="ECO:0000313" key="3">
    <source>
        <dbReference type="Proteomes" id="UP000694551"/>
    </source>
</evidence>
<dbReference type="GO" id="GO:0005886">
    <property type="term" value="C:plasma membrane"/>
    <property type="evidence" value="ECO:0007669"/>
    <property type="project" value="TreeGrafter"/>
</dbReference>
<protein>
    <recommendedName>
        <fullName evidence="1">VWFC domain-containing protein</fullName>
    </recommendedName>
</protein>
<evidence type="ECO:0000313" key="2">
    <source>
        <dbReference type="Ensembl" id="ENSSOCP00000020538.1"/>
    </source>
</evidence>
<sequence length="325" mass="35840">MSVVLQTENFECNIQQLIWIQACQYLPAFSISSWMLYGATVVCPGDNTIWKPDSCQDCRCHSNIATCEPTVCKDPQCDFQKGEVLQIAPNKCCPECASRAEGFCQHEGQIHSHGMQWASSGCVWCSCAHGRVNCTPTACPALTCGRGELQYTEKGSCCPKCVGLGEPCSFDGRLFQDGEDWRLGRCSKCVCRDGAMQCFTASCQPLLCSQDEVMVMSPGKCCPECVPKPCSVSGRVYQHGEQWKKNTCTACACHRGEVRCLRETCDTITCEKGENKVQHPGKCCQECVSSKGNCFYDGTKGRNCSLLSFLSQWQRFFGACLCAKF</sequence>
<dbReference type="Pfam" id="PF00093">
    <property type="entry name" value="VWC"/>
    <property type="match status" value="3"/>
</dbReference>
<dbReference type="InterPro" id="IPR052624">
    <property type="entry name" value="CRIM1"/>
</dbReference>
<reference evidence="2" key="1">
    <citation type="submission" date="2025-08" db="UniProtKB">
        <authorList>
            <consortium name="Ensembl"/>
        </authorList>
    </citation>
    <scope>IDENTIFICATION</scope>
</reference>
<dbReference type="SMART" id="SM00214">
    <property type="entry name" value="VWC"/>
    <property type="match status" value="4"/>
</dbReference>
<proteinExistence type="predicted"/>
<dbReference type="AlphaFoldDB" id="A0A8D0FTF9"/>
<dbReference type="PROSITE" id="PS50184">
    <property type="entry name" value="VWFC_2"/>
    <property type="match status" value="4"/>
</dbReference>
<dbReference type="SUPFAM" id="SSF57603">
    <property type="entry name" value="FnI-like domain"/>
    <property type="match status" value="4"/>
</dbReference>
<accession>A0A8D0FTF9</accession>
<dbReference type="Gene3D" id="6.20.200.20">
    <property type="match status" value="3"/>
</dbReference>
<feature type="domain" description="VWFC" evidence="1">
    <location>
        <begin position="46"/>
        <end position="97"/>
    </location>
</feature>
<organism evidence="2 3">
    <name type="scientific">Strix occidentalis caurina</name>
    <name type="common">northern spotted owl</name>
    <dbReference type="NCBI Taxonomy" id="311401"/>
    <lineage>
        <taxon>Eukaryota</taxon>
        <taxon>Metazoa</taxon>
        <taxon>Chordata</taxon>
        <taxon>Craniata</taxon>
        <taxon>Vertebrata</taxon>
        <taxon>Euteleostomi</taxon>
        <taxon>Archelosauria</taxon>
        <taxon>Archosauria</taxon>
        <taxon>Dinosauria</taxon>
        <taxon>Saurischia</taxon>
        <taxon>Theropoda</taxon>
        <taxon>Coelurosauria</taxon>
        <taxon>Aves</taxon>
        <taxon>Neognathae</taxon>
        <taxon>Neoaves</taxon>
        <taxon>Telluraves</taxon>
        <taxon>Strigiformes</taxon>
        <taxon>Strigidae</taxon>
        <taxon>Strix</taxon>
    </lineage>
</organism>